<protein>
    <submittedName>
        <fullName evidence="4">Uncharacterized protein</fullName>
    </submittedName>
</protein>
<dbReference type="Proteomes" id="UP000001822">
    <property type="component" value="Chromosome"/>
</dbReference>
<proteinExistence type="predicted"/>
<feature type="chain" id="PRO_5027055799" evidence="3">
    <location>
        <begin position="25"/>
        <end position="151"/>
    </location>
</feature>
<keyword evidence="3" id="KW-0732">Signal</keyword>
<evidence type="ECO:0000313" key="4">
    <source>
        <dbReference type="EMBL" id="ABG59849.1"/>
    </source>
</evidence>
<evidence type="ECO:0000313" key="5">
    <source>
        <dbReference type="Proteomes" id="UP000001822"/>
    </source>
</evidence>
<dbReference type="PROSITE" id="PS51450">
    <property type="entry name" value="LRR"/>
    <property type="match status" value="1"/>
</dbReference>
<keyword evidence="5" id="KW-1185">Reference proteome</keyword>
<name>A0A6N4STX9_CYTH3</name>
<dbReference type="OrthoDB" id="950885at2"/>
<evidence type="ECO:0000256" key="2">
    <source>
        <dbReference type="ARBA" id="ARBA00022737"/>
    </source>
</evidence>
<dbReference type="InterPro" id="IPR001611">
    <property type="entry name" value="Leu-rich_rpt"/>
</dbReference>
<dbReference type="EMBL" id="CP000383">
    <property type="protein sequence ID" value="ABG59849.1"/>
    <property type="molecule type" value="Genomic_DNA"/>
</dbReference>
<dbReference type="Gene3D" id="3.80.10.10">
    <property type="entry name" value="Ribonuclease Inhibitor"/>
    <property type="match status" value="1"/>
</dbReference>
<dbReference type="GO" id="GO:0005737">
    <property type="term" value="C:cytoplasm"/>
    <property type="evidence" value="ECO:0007669"/>
    <property type="project" value="TreeGrafter"/>
</dbReference>
<dbReference type="KEGG" id="chu:CHU_2596"/>
<keyword evidence="2" id="KW-0677">Repeat</keyword>
<dbReference type="InterPro" id="IPR032675">
    <property type="entry name" value="LRR_dom_sf"/>
</dbReference>
<keyword evidence="1" id="KW-0433">Leucine-rich repeat</keyword>
<dbReference type="RefSeq" id="WP_011585959.1">
    <property type="nucleotide sequence ID" value="NC_008255.1"/>
</dbReference>
<evidence type="ECO:0000256" key="3">
    <source>
        <dbReference type="SAM" id="SignalP"/>
    </source>
</evidence>
<reference evidence="4 5" key="1">
    <citation type="journal article" date="2007" name="Appl. Environ. Microbiol.">
        <title>Genome sequence of the cellulolytic gliding bacterium Cytophaga hutchinsonii.</title>
        <authorList>
            <person name="Xie G."/>
            <person name="Bruce D.C."/>
            <person name="Challacombe J.F."/>
            <person name="Chertkov O."/>
            <person name="Detter J.C."/>
            <person name="Gilna P."/>
            <person name="Han C.S."/>
            <person name="Lucas S."/>
            <person name="Misra M."/>
            <person name="Myers G.L."/>
            <person name="Richardson P."/>
            <person name="Tapia R."/>
            <person name="Thayer N."/>
            <person name="Thompson L.S."/>
            <person name="Brettin T.S."/>
            <person name="Henrissat B."/>
            <person name="Wilson D.B."/>
            <person name="McBride M.J."/>
        </authorList>
    </citation>
    <scope>NUCLEOTIDE SEQUENCE [LARGE SCALE GENOMIC DNA]</scope>
    <source>
        <strain evidence="5">ATCC 33406 / DSM 1761 / CIP 103989 / NBRC 15051 / NCIMB 9469 / D465</strain>
    </source>
</reference>
<dbReference type="AlphaFoldDB" id="A0A6N4STX9"/>
<dbReference type="SUPFAM" id="SSF52058">
    <property type="entry name" value="L domain-like"/>
    <property type="match status" value="1"/>
</dbReference>
<dbReference type="PANTHER" id="PTHR48051">
    <property type="match status" value="1"/>
</dbReference>
<dbReference type="InterPro" id="IPR050216">
    <property type="entry name" value="LRR_domain-containing"/>
</dbReference>
<sequence length="151" mass="16959">MKKILFIAALAITGILSTSIYASAQVSYDSLCQSYKTYYSIAEALKDPLNVQKLDLSMQKLTVFPEEIMQFPNLVCLDLSFNRIPTLPPSFATLTKIEYLNLAGTRYIGKLPSVLANMQNLKVLDLRDHPEWPASTFEEAKKLLPTVTILK</sequence>
<evidence type="ECO:0000256" key="1">
    <source>
        <dbReference type="ARBA" id="ARBA00022614"/>
    </source>
</evidence>
<dbReference type="Pfam" id="PF13855">
    <property type="entry name" value="LRR_8"/>
    <property type="match status" value="1"/>
</dbReference>
<dbReference type="PANTHER" id="PTHR48051:SF1">
    <property type="entry name" value="RAS SUPPRESSOR PROTEIN 1"/>
    <property type="match status" value="1"/>
</dbReference>
<accession>A0A6N4STX9</accession>
<gene>
    <name evidence="4" type="ordered locus">CHU_2596</name>
</gene>
<feature type="signal peptide" evidence="3">
    <location>
        <begin position="1"/>
        <end position="24"/>
    </location>
</feature>
<organism evidence="4 5">
    <name type="scientific">Cytophaga hutchinsonii (strain ATCC 33406 / DSM 1761 / CIP 103989 / NBRC 15051 / NCIMB 9469 / D465)</name>
    <dbReference type="NCBI Taxonomy" id="269798"/>
    <lineage>
        <taxon>Bacteria</taxon>
        <taxon>Pseudomonadati</taxon>
        <taxon>Bacteroidota</taxon>
        <taxon>Cytophagia</taxon>
        <taxon>Cytophagales</taxon>
        <taxon>Cytophagaceae</taxon>
        <taxon>Cytophaga</taxon>
    </lineage>
</organism>